<dbReference type="Proteomes" id="UP000553209">
    <property type="component" value="Unassembled WGS sequence"/>
</dbReference>
<name>A0A7X6RN90_9ACTN</name>
<evidence type="ECO:0000313" key="1">
    <source>
        <dbReference type="EMBL" id="NKY96550.1"/>
    </source>
</evidence>
<sequence length="159" mass="17913">MSGAPRLAAYCSICRGQLVTVEHHKGTEVSWEYHHTYEADHEPEPAPAEGGALCDFCGGRDPLWTFTTRMLFAMHDQTGDDSVTRADDGVWNACGLCKRLVVERDLTGLVKRANRNTAERFPTADAEFIEIANEDLRDFLEGFFRAKPGKPKRIKKDKR</sequence>
<proteinExistence type="predicted"/>
<organism evidence="1 2">
    <name type="scientific">Nocardiopsis alborubida</name>
    <dbReference type="NCBI Taxonomy" id="146802"/>
    <lineage>
        <taxon>Bacteria</taxon>
        <taxon>Bacillati</taxon>
        <taxon>Actinomycetota</taxon>
        <taxon>Actinomycetes</taxon>
        <taxon>Streptosporangiales</taxon>
        <taxon>Nocardiopsidaceae</taxon>
        <taxon>Nocardiopsis</taxon>
    </lineage>
</organism>
<dbReference type="EMBL" id="JAAXPG010000002">
    <property type="protein sequence ID" value="NKY96550.1"/>
    <property type="molecule type" value="Genomic_DNA"/>
</dbReference>
<keyword evidence="2" id="KW-1185">Reference proteome</keyword>
<dbReference type="AlphaFoldDB" id="A0A7X6RN90"/>
<protein>
    <submittedName>
        <fullName evidence="1">Uncharacterized protein</fullName>
    </submittedName>
</protein>
<dbReference type="RefSeq" id="WP_061080007.1">
    <property type="nucleotide sequence ID" value="NZ_JAAXPG010000002.1"/>
</dbReference>
<evidence type="ECO:0000313" key="2">
    <source>
        <dbReference type="Proteomes" id="UP000553209"/>
    </source>
</evidence>
<accession>A0A7X6RN90</accession>
<gene>
    <name evidence="1" type="ORF">HGB44_02520</name>
</gene>
<reference evidence="1 2" key="1">
    <citation type="submission" date="2020-04" db="EMBL/GenBank/DDBJ databases">
        <title>MicrobeNet Type strains.</title>
        <authorList>
            <person name="Nicholson A.C."/>
        </authorList>
    </citation>
    <scope>NUCLEOTIDE SEQUENCE [LARGE SCALE GENOMIC DNA]</scope>
    <source>
        <strain evidence="1 2">ATCC 23612</strain>
    </source>
</reference>
<comment type="caution">
    <text evidence="1">The sequence shown here is derived from an EMBL/GenBank/DDBJ whole genome shotgun (WGS) entry which is preliminary data.</text>
</comment>